<gene>
    <name evidence="3" type="ORF">Cvel_3639</name>
</gene>
<dbReference type="PhylomeDB" id="A0A0G4FS13"/>
<dbReference type="AlphaFoldDB" id="A0A0G4FS13"/>
<proteinExistence type="predicted"/>
<protein>
    <submittedName>
        <fullName evidence="3">Uncharacterized protein</fullName>
    </submittedName>
</protein>
<dbReference type="EMBL" id="CDMZ01000562">
    <property type="protein sequence ID" value="CEM16897.1"/>
    <property type="molecule type" value="Genomic_DNA"/>
</dbReference>
<accession>A0A0G4FS13</accession>
<reference evidence="3" key="1">
    <citation type="submission" date="2014-11" db="EMBL/GenBank/DDBJ databases">
        <authorList>
            <person name="Otto D Thomas"/>
            <person name="Naeem Raeece"/>
        </authorList>
    </citation>
    <scope>NUCLEOTIDE SEQUENCE</scope>
</reference>
<organism evidence="3">
    <name type="scientific">Chromera velia CCMP2878</name>
    <dbReference type="NCBI Taxonomy" id="1169474"/>
    <lineage>
        <taxon>Eukaryota</taxon>
        <taxon>Sar</taxon>
        <taxon>Alveolata</taxon>
        <taxon>Colpodellida</taxon>
        <taxon>Chromeraceae</taxon>
        <taxon>Chromera</taxon>
    </lineage>
</organism>
<feature type="signal peptide" evidence="2">
    <location>
        <begin position="1"/>
        <end position="25"/>
    </location>
</feature>
<evidence type="ECO:0000313" key="3">
    <source>
        <dbReference type="EMBL" id="CEM16897.1"/>
    </source>
</evidence>
<dbReference type="VEuPathDB" id="CryptoDB:Cvel_3639"/>
<feature type="chain" id="PRO_5005189676" evidence="2">
    <location>
        <begin position="26"/>
        <end position="768"/>
    </location>
</feature>
<feature type="region of interest" description="Disordered" evidence="1">
    <location>
        <begin position="652"/>
        <end position="673"/>
    </location>
</feature>
<keyword evidence="2" id="KW-0732">Signal</keyword>
<evidence type="ECO:0000256" key="1">
    <source>
        <dbReference type="SAM" id="MobiDB-lite"/>
    </source>
</evidence>
<sequence>MWRFARQRCVGLLGLVLSFIQASLASPYNVTVVTALFHFKQSKHTWKGYMEWLEEFFESVHPSVRIVVYTSRDLRSLFGDRPNTEFRFGDVWSLGPLPRLKREYERQWEMDPEKERHNPNLYAVWNVKSYCLQAECGRGLSEYCFWVDAGSFRSPFEGNDFFGPEAVAFLDSLQEGCKDCPIFGLVPVLPGAGEKLHTYRPANGPLAIDMIEGGFYGGTETAVDWFFVLFWQWHDWFLDKGFFVGKDQEIMNALLWHHRAQVLVIVTSEAEGGERYCGNYWFQFQQVFRDPRKRPRKCVPGRVRLLTDVFPSLEWDCGGVLSKDRKADDPQLLVVSLLDGQQRPNIEILMRAAIQAKQANPAQRADWVLLVQGGGKGPSWLQAWETERLVRAGWRLCRIGGRFHNISEHADEPRRLRQAAVLFLLQASRYPRVLIISGNLLPVLWSNGKGRGLWAEDDGVWKEMHQKGCRVSAFRAPVEAEEAPSENLCQLLYGGVVSLCRFSSVFDVPTDPRILAITPMSRSKENDVLIRDLHYLIDPFPSPEDYTTWGLDIEGAPNSLAEMRLSGWTADGTPAEGARVSPSLCVLRGVSTLGDEVSESAVVWNAEHILVWMHRAARARRSSGGVAKGAGTVAPALPPASGRLSGLDNIGKEDCRSAEDGTPSAGEGAKENGWSESSFTHSFTDAVAKAPRLSFLDVSSVWMLFIGKNEHMLGEWISGLHQFVFRSSVGCASTEFAHPQKTSMMDYCMGLPEYSQGGLASPFSVWSG</sequence>
<name>A0A0G4FS13_9ALVE</name>
<evidence type="ECO:0000256" key="2">
    <source>
        <dbReference type="SAM" id="SignalP"/>
    </source>
</evidence>